<dbReference type="PANTHER" id="PTHR11527">
    <property type="entry name" value="HEAT-SHOCK PROTEIN 20 FAMILY MEMBER"/>
    <property type="match status" value="1"/>
</dbReference>
<proteinExistence type="inferred from homology"/>
<accession>A0A9W4E3Z5</accession>
<dbReference type="AlphaFoldDB" id="A0A9W4E3Z5"/>
<gene>
    <name evidence="4" type="ORF">SBRY_100207</name>
</gene>
<dbReference type="EMBL" id="CAJVAX010000002">
    <property type="protein sequence ID" value="CAG7613841.1"/>
    <property type="molecule type" value="Genomic_DNA"/>
</dbReference>
<organism evidence="4 5">
    <name type="scientific">Actinacidiphila bryophytorum</name>
    <dbReference type="NCBI Taxonomy" id="1436133"/>
    <lineage>
        <taxon>Bacteria</taxon>
        <taxon>Bacillati</taxon>
        <taxon>Actinomycetota</taxon>
        <taxon>Actinomycetes</taxon>
        <taxon>Kitasatosporales</taxon>
        <taxon>Streptomycetaceae</taxon>
        <taxon>Actinacidiphila</taxon>
    </lineage>
</organism>
<dbReference type="Gene3D" id="2.60.40.790">
    <property type="match status" value="1"/>
</dbReference>
<dbReference type="InterPro" id="IPR008978">
    <property type="entry name" value="HSP20-like_chaperone"/>
</dbReference>
<dbReference type="PROSITE" id="PS01031">
    <property type="entry name" value="SHSP"/>
    <property type="match status" value="1"/>
</dbReference>
<protein>
    <submittedName>
        <fullName evidence="4">Heat-shock protein Hsp20</fullName>
    </submittedName>
</protein>
<evidence type="ECO:0000313" key="5">
    <source>
        <dbReference type="Proteomes" id="UP001153328"/>
    </source>
</evidence>
<name>A0A9W4E3Z5_9ACTN</name>
<evidence type="ECO:0000256" key="1">
    <source>
        <dbReference type="PROSITE-ProRule" id="PRU00285"/>
    </source>
</evidence>
<reference evidence="4" key="1">
    <citation type="submission" date="2021-06" db="EMBL/GenBank/DDBJ databases">
        <authorList>
            <person name="Arsene-Ploetze F."/>
        </authorList>
    </citation>
    <scope>NUCLEOTIDE SEQUENCE</scope>
    <source>
        <strain evidence="4">SBRY1</strain>
    </source>
</reference>
<keyword evidence="5" id="KW-1185">Reference proteome</keyword>
<dbReference type="InterPro" id="IPR031107">
    <property type="entry name" value="Small_HSP"/>
</dbReference>
<dbReference type="Proteomes" id="UP001153328">
    <property type="component" value="Unassembled WGS sequence"/>
</dbReference>
<dbReference type="CDD" id="cd06464">
    <property type="entry name" value="ACD_sHsps-like"/>
    <property type="match status" value="1"/>
</dbReference>
<feature type="domain" description="SHSP" evidence="3">
    <location>
        <begin position="58"/>
        <end position="168"/>
    </location>
</feature>
<dbReference type="Pfam" id="PF00011">
    <property type="entry name" value="HSP20"/>
    <property type="match status" value="1"/>
</dbReference>
<evidence type="ECO:0000313" key="4">
    <source>
        <dbReference type="EMBL" id="CAG7613841.1"/>
    </source>
</evidence>
<comment type="caution">
    <text evidence="4">The sequence shown here is derived from an EMBL/GenBank/DDBJ whole genome shotgun (WGS) entry which is preliminary data.</text>
</comment>
<dbReference type="SUPFAM" id="SSF49764">
    <property type="entry name" value="HSP20-like chaperones"/>
    <property type="match status" value="1"/>
</dbReference>
<dbReference type="InterPro" id="IPR002068">
    <property type="entry name" value="A-crystallin/Hsp20_dom"/>
</dbReference>
<sequence length="168" mass="18795">MLSFAEVKTMTLPVHHRPGRSPERPFPAAAWSDPLTVEFDELFERMNRLLESTGGLPSPAGTWSPSADVYEKDDAYVVEAELPGITREDINVEFSERELRVIGEYKEREREGVLRRSTRRTGHFEYRAVLPTDVKADGITASLTDGVLTVTAPKAEATKPQHIEITEG</sequence>
<evidence type="ECO:0000259" key="3">
    <source>
        <dbReference type="PROSITE" id="PS01031"/>
    </source>
</evidence>
<evidence type="ECO:0000256" key="2">
    <source>
        <dbReference type="RuleBase" id="RU003616"/>
    </source>
</evidence>
<comment type="similarity">
    <text evidence="1 2">Belongs to the small heat shock protein (HSP20) family.</text>
</comment>